<gene>
    <name evidence="9" type="ORF">E2566_08450</name>
</gene>
<evidence type="ECO:0000259" key="8">
    <source>
        <dbReference type="Pfam" id="PF00892"/>
    </source>
</evidence>
<protein>
    <submittedName>
        <fullName evidence="9">EamA family transporter</fullName>
    </submittedName>
</protein>
<keyword evidence="4 7" id="KW-0812">Transmembrane</keyword>
<evidence type="ECO:0000256" key="3">
    <source>
        <dbReference type="ARBA" id="ARBA00022475"/>
    </source>
</evidence>
<evidence type="ECO:0000313" key="10">
    <source>
        <dbReference type="Proteomes" id="UP000502681"/>
    </source>
</evidence>
<name>A0ABX6L0U1_9GAMM</name>
<feature type="transmembrane region" description="Helical" evidence="7">
    <location>
        <begin position="188"/>
        <end position="205"/>
    </location>
</feature>
<dbReference type="SUPFAM" id="SSF103481">
    <property type="entry name" value="Multidrug resistance efflux transporter EmrE"/>
    <property type="match status" value="2"/>
</dbReference>
<evidence type="ECO:0000256" key="4">
    <source>
        <dbReference type="ARBA" id="ARBA00022692"/>
    </source>
</evidence>
<dbReference type="InterPro" id="IPR000620">
    <property type="entry name" value="EamA_dom"/>
</dbReference>
<evidence type="ECO:0000256" key="6">
    <source>
        <dbReference type="ARBA" id="ARBA00023136"/>
    </source>
</evidence>
<feature type="transmembrane region" description="Helical" evidence="7">
    <location>
        <begin position="270"/>
        <end position="286"/>
    </location>
</feature>
<comment type="subcellular location">
    <subcellularLocation>
        <location evidence="1">Cell membrane</location>
        <topology evidence="1">Multi-pass membrane protein</topology>
    </subcellularLocation>
</comment>
<dbReference type="Pfam" id="PF00892">
    <property type="entry name" value="EamA"/>
    <property type="match status" value="2"/>
</dbReference>
<keyword evidence="6 7" id="KW-0472">Membrane</keyword>
<evidence type="ECO:0000256" key="2">
    <source>
        <dbReference type="ARBA" id="ARBA00007362"/>
    </source>
</evidence>
<feature type="transmembrane region" description="Helical" evidence="7">
    <location>
        <begin position="147"/>
        <end position="167"/>
    </location>
</feature>
<feature type="transmembrane region" description="Helical" evidence="7">
    <location>
        <begin position="93"/>
        <end position="111"/>
    </location>
</feature>
<reference evidence="9 10" key="1">
    <citation type="submission" date="2019-04" db="EMBL/GenBank/DDBJ databases">
        <title>Whole Genome Sequencing of Pectobacterium punjabense SS95.</title>
        <authorList>
            <person name="Sarfraz S."/>
            <person name="Oulghazi S."/>
            <person name="Roques C."/>
            <person name="Vandecasteele C."/>
            <person name="Faure D."/>
        </authorList>
    </citation>
    <scope>NUCLEOTIDE SEQUENCE [LARGE SCALE GENOMIC DNA]</scope>
    <source>
        <strain evidence="9 10">SS95</strain>
    </source>
</reference>
<dbReference type="PANTHER" id="PTHR32322:SF2">
    <property type="entry name" value="EAMA DOMAIN-CONTAINING PROTEIN"/>
    <property type="match status" value="1"/>
</dbReference>
<comment type="similarity">
    <text evidence="2">Belongs to the EamA transporter family.</text>
</comment>
<evidence type="ECO:0000256" key="1">
    <source>
        <dbReference type="ARBA" id="ARBA00004651"/>
    </source>
</evidence>
<sequence length="302" mass="33279">MNTLLYFSVVLIWGTTWIAISLQQGNVAAEVSVFWRFALASAILLAFLTLTRRLRPLSPRAHLLCMVQGLCVFGVNFLCFYHAIAWISSGLESIIFSMAVLFNAFNSRLFFGQPLTRNVAIATPLGLTGIIALFWHDLTQIDAQPYLLWGVGLSVLGTYCFSLGNMISAQHQRQGRDVLTTNGWGMGYGALWMGLFSLIQGYSFAPEYSTSYLGSLFYLAIFGSVIGFGAYFSLIGRIGASQAAYTTLLFPLVALSISTLFEGYQWRPNALIGLLLILAGNAVMFYRPRNPTAQPVTAKITR</sequence>
<dbReference type="RefSeq" id="WP_107167926.1">
    <property type="nucleotide sequence ID" value="NZ_CP038498.1"/>
</dbReference>
<feature type="transmembrane region" description="Helical" evidence="7">
    <location>
        <begin position="33"/>
        <end position="51"/>
    </location>
</feature>
<feature type="transmembrane region" description="Helical" evidence="7">
    <location>
        <begin position="63"/>
        <end position="87"/>
    </location>
</feature>
<organism evidence="9 10">
    <name type="scientific">Pectobacterium punjabense</name>
    <dbReference type="NCBI Taxonomy" id="2108399"/>
    <lineage>
        <taxon>Bacteria</taxon>
        <taxon>Pseudomonadati</taxon>
        <taxon>Pseudomonadota</taxon>
        <taxon>Gammaproteobacteria</taxon>
        <taxon>Enterobacterales</taxon>
        <taxon>Pectobacteriaceae</taxon>
        <taxon>Pectobacterium</taxon>
    </lineage>
</organism>
<dbReference type="EMBL" id="CP038498">
    <property type="protein sequence ID" value="QJA19945.1"/>
    <property type="molecule type" value="Genomic_DNA"/>
</dbReference>
<evidence type="ECO:0000256" key="5">
    <source>
        <dbReference type="ARBA" id="ARBA00022989"/>
    </source>
</evidence>
<feature type="domain" description="EamA" evidence="8">
    <location>
        <begin position="4"/>
        <end position="134"/>
    </location>
</feature>
<proteinExistence type="inferred from homology"/>
<dbReference type="GeneID" id="90762968"/>
<keyword evidence="3" id="KW-1003">Cell membrane</keyword>
<evidence type="ECO:0000313" key="9">
    <source>
        <dbReference type="EMBL" id="QJA19945.1"/>
    </source>
</evidence>
<keyword evidence="10" id="KW-1185">Reference proteome</keyword>
<feature type="transmembrane region" description="Helical" evidence="7">
    <location>
        <begin position="211"/>
        <end position="232"/>
    </location>
</feature>
<evidence type="ECO:0000256" key="7">
    <source>
        <dbReference type="SAM" id="Phobius"/>
    </source>
</evidence>
<keyword evidence="5 7" id="KW-1133">Transmembrane helix</keyword>
<dbReference type="InterPro" id="IPR037185">
    <property type="entry name" value="EmrE-like"/>
</dbReference>
<feature type="domain" description="EamA" evidence="8">
    <location>
        <begin position="149"/>
        <end position="285"/>
    </location>
</feature>
<dbReference type="Proteomes" id="UP000502681">
    <property type="component" value="Chromosome"/>
</dbReference>
<feature type="transmembrane region" description="Helical" evidence="7">
    <location>
        <begin position="244"/>
        <end position="264"/>
    </location>
</feature>
<dbReference type="PANTHER" id="PTHR32322">
    <property type="entry name" value="INNER MEMBRANE TRANSPORTER"/>
    <property type="match status" value="1"/>
</dbReference>
<dbReference type="InterPro" id="IPR050638">
    <property type="entry name" value="AA-Vitamin_Transporters"/>
</dbReference>
<feature type="transmembrane region" description="Helical" evidence="7">
    <location>
        <begin position="118"/>
        <end position="135"/>
    </location>
</feature>
<accession>A0ABX6L0U1</accession>